<name>A0A1Y2BZN4_9FUNG</name>
<feature type="compositionally biased region" description="Basic residues" evidence="1">
    <location>
        <begin position="230"/>
        <end position="247"/>
    </location>
</feature>
<reference evidence="2 3" key="1">
    <citation type="submission" date="2016-07" db="EMBL/GenBank/DDBJ databases">
        <title>Pervasive Adenine N6-methylation of Active Genes in Fungi.</title>
        <authorList>
            <consortium name="DOE Joint Genome Institute"/>
            <person name="Mondo S.J."/>
            <person name="Dannebaum R.O."/>
            <person name="Kuo R.C."/>
            <person name="Labutti K."/>
            <person name="Haridas S."/>
            <person name="Kuo A."/>
            <person name="Salamov A."/>
            <person name="Ahrendt S.R."/>
            <person name="Lipzen A."/>
            <person name="Sullivan W."/>
            <person name="Andreopoulos W.B."/>
            <person name="Clum A."/>
            <person name="Lindquist E."/>
            <person name="Daum C."/>
            <person name="Ramamoorthy G.K."/>
            <person name="Gryganskyi A."/>
            <person name="Culley D."/>
            <person name="Magnuson J.K."/>
            <person name="James T.Y."/>
            <person name="O'Malley M.A."/>
            <person name="Stajich J.E."/>
            <person name="Spatafora J.W."/>
            <person name="Visel A."/>
            <person name="Grigoriev I.V."/>
        </authorList>
    </citation>
    <scope>NUCLEOTIDE SEQUENCE [LARGE SCALE GENOMIC DNA]</scope>
    <source>
        <strain evidence="2 3">JEL800</strain>
    </source>
</reference>
<protein>
    <submittedName>
        <fullName evidence="2">Uncharacterized protein</fullName>
    </submittedName>
</protein>
<feature type="region of interest" description="Disordered" evidence="1">
    <location>
        <begin position="87"/>
        <end position="107"/>
    </location>
</feature>
<gene>
    <name evidence="2" type="ORF">BCR33DRAFT_788163</name>
</gene>
<sequence length="254" mass="28164">MVIEEKLKNAVIQATGSQEAAVAVKVDQALQVHQDAADMEDPISGTETITGTAKTMVSLDIMHITYTTDLTDPMLLMVTVILTDKQGPSDANSRGARAKGIHGTRGNYGNHPYRQPHNVNIPITLSNPFHLHLKIATLAIYLTGTFNASRILIPPGSTFIDWRLMQSDSKSHPAIIPLNNHYQPPQQQQQQYGPQQPTALIADGTASDTEMETQEEQQPSKDFIIFFSPHMKKRGQPQRGVHQKVQCRRTPSIR</sequence>
<evidence type="ECO:0000313" key="2">
    <source>
        <dbReference type="EMBL" id="ORY39525.1"/>
    </source>
</evidence>
<accession>A0A1Y2BZN4</accession>
<dbReference type="EMBL" id="MCGO01000039">
    <property type="protein sequence ID" value="ORY39525.1"/>
    <property type="molecule type" value="Genomic_DNA"/>
</dbReference>
<evidence type="ECO:0000313" key="3">
    <source>
        <dbReference type="Proteomes" id="UP000193642"/>
    </source>
</evidence>
<keyword evidence="3" id="KW-1185">Reference proteome</keyword>
<feature type="region of interest" description="Disordered" evidence="1">
    <location>
        <begin position="206"/>
        <end position="254"/>
    </location>
</feature>
<dbReference type="AlphaFoldDB" id="A0A1Y2BZN4"/>
<organism evidence="2 3">
    <name type="scientific">Rhizoclosmatium globosum</name>
    <dbReference type="NCBI Taxonomy" id="329046"/>
    <lineage>
        <taxon>Eukaryota</taxon>
        <taxon>Fungi</taxon>
        <taxon>Fungi incertae sedis</taxon>
        <taxon>Chytridiomycota</taxon>
        <taxon>Chytridiomycota incertae sedis</taxon>
        <taxon>Chytridiomycetes</taxon>
        <taxon>Chytridiales</taxon>
        <taxon>Chytriomycetaceae</taxon>
        <taxon>Rhizoclosmatium</taxon>
    </lineage>
</organism>
<comment type="caution">
    <text evidence="2">The sequence shown here is derived from an EMBL/GenBank/DDBJ whole genome shotgun (WGS) entry which is preliminary data.</text>
</comment>
<dbReference type="Proteomes" id="UP000193642">
    <property type="component" value="Unassembled WGS sequence"/>
</dbReference>
<proteinExistence type="predicted"/>
<evidence type="ECO:0000256" key="1">
    <source>
        <dbReference type="SAM" id="MobiDB-lite"/>
    </source>
</evidence>